<proteinExistence type="predicted"/>
<evidence type="ECO:0000256" key="1">
    <source>
        <dbReference type="SAM" id="MobiDB-lite"/>
    </source>
</evidence>
<dbReference type="PANTHER" id="PTHR42103:SF2">
    <property type="entry name" value="AB HYDROLASE-1 DOMAIN-CONTAINING PROTEIN"/>
    <property type="match status" value="1"/>
</dbReference>
<gene>
    <name evidence="2" type="ORF">Daesc_009163</name>
</gene>
<sequence length="378" mass="42355">MLPRPSLSFTLPSIHDNTKLDCRIYHPHHSNQQLLSPSDPSWPRHAAVVAHPYAPLGGSYDDPIVHLVASTLLHLGFVVATFNFRGASSSSGRTSWTSKPERADYMSITGFLVYYLHYLTTPQNHAHPVEEDDDSTPILLLAGYSYGAMVTLQLPLSTPFSEEQKIMSADPASPRKSLGMRVGGDEDLSPRSRDKKRAHSPDSEEKIRRGVREILSRSKFIHRRRNSPSTDQGTERDLEVPCLENVNNLIRFRPAYLLVSPPLGFVTNLATMSFSNLWSKKKKDGPAKGHEDNTRREENELEAEAKLTANPTLAIYGDQDSFLSIRKMRDWTTQLSNAEGSQFRYVEVSTAGHFWVEHGVSHELREAVYSFSAGLVKG</sequence>
<dbReference type="InterPro" id="IPR029058">
    <property type="entry name" value="AB_hydrolase_fold"/>
</dbReference>
<dbReference type="AlphaFoldDB" id="A0AAX6M8V9"/>
<evidence type="ECO:0000313" key="2">
    <source>
        <dbReference type="EMBL" id="KAK6949090.1"/>
    </source>
</evidence>
<accession>A0AAX6M8V9</accession>
<protein>
    <submittedName>
        <fullName evidence="2">Uncharacterized protein</fullName>
    </submittedName>
</protein>
<comment type="caution">
    <text evidence="2">The sequence shown here is derived from an EMBL/GenBank/DDBJ whole genome shotgun (WGS) entry which is preliminary data.</text>
</comment>
<dbReference type="Proteomes" id="UP001369815">
    <property type="component" value="Unassembled WGS sequence"/>
</dbReference>
<feature type="region of interest" description="Disordered" evidence="1">
    <location>
        <begin position="163"/>
        <end position="209"/>
    </location>
</feature>
<dbReference type="EMBL" id="JBANMG010000009">
    <property type="protein sequence ID" value="KAK6949090.1"/>
    <property type="molecule type" value="Genomic_DNA"/>
</dbReference>
<dbReference type="PANTHER" id="PTHR42103">
    <property type="entry name" value="ALPHA/BETA-HYDROLASES SUPERFAMILY PROTEIN"/>
    <property type="match status" value="1"/>
</dbReference>
<name>A0AAX6M8V9_9PEZI</name>
<reference evidence="2 3" key="1">
    <citation type="journal article" date="2024" name="Front Chem Biol">
        <title>Unveiling the potential of Daldinia eschscholtzii MFLUCC 19-0629 through bioactivity and bioinformatics studies for enhanced sustainable agriculture production.</title>
        <authorList>
            <person name="Brooks S."/>
            <person name="Weaver J.A."/>
            <person name="Klomchit A."/>
            <person name="Alharthi S.A."/>
            <person name="Onlamun T."/>
            <person name="Nurani R."/>
            <person name="Vong T.K."/>
            <person name="Alberti F."/>
            <person name="Greco C."/>
        </authorList>
    </citation>
    <scope>NUCLEOTIDE SEQUENCE [LARGE SCALE GENOMIC DNA]</scope>
    <source>
        <strain evidence="2">MFLUCC 19-0629</strain>
    </source>
</reference>
<feature type="compositionally biased region" description="Basic and acidic residues" evidence="1">
    <location>
        <begin position="199"/>
        <end position="209"/>
    </location>
</feature>
<dbReference type="Gene3D" id="3.40.50.1820">
    <property type="entry name" value="alpha/beta hydrolase"/>
    <property type="match status" value="1"/>
</dbReference>
<organism evidence="2 3">
    <name type="scientific">Daldinia eschscholtzii</name>
    <dbReference type="NCBI Taxonomy" id="292717"/>
    <lineage>
        <taxon>Eukaryota</taxon>
        <taxon>Fungi</taxon>
        <taxon>Dikarya</taxon>
        <taxon>Ascomycota</taxon>
        <taxon>Pezizomycotina</taxon>
        <taxon>Sordariomycetes</taxon>
        <taxon>Xylariomycetidae</taxon>
        <taxon>Xylariales</taxon>
        <taxon>Hypoxylaceae</taxon>
        <taxon>Daldinia</taxon>
    </lineage>
</organism>
<dbReference type="SUPFAM" id="SSF53474">
    <property type="entry name" value="alpha/beta-Hydrolases"/>
    <property type="match status" value="1"/>
</dbReference>
<evidence type="ECO:0000313" key="3">
    <source>
        <dbReference type="Proteomes" id="UP001369815"/>
    </source>
</evidence>
<keyword evidence="3" id="KW-1185">Reference proteome</keyword>